<evidence type="ECO:0000313" key="2">
    <source>
        <dbReference type="Proteomes" id="UP001177003"/>
    </source>
</evidence>
<name>A0AA36EMF5_LACSI</name>
<dbReference type="EMBL" id="OX465085">
    <property type="protein sequence ID" value="CAI9302666.1"/>
    <property type="molecule type" value="Genomic_DNA"/>
</dbReference>
<evidence type="ECO:0000313" key="1">
    <source>
        <dbReference type="EMBL" id="CAI9302666.1"/>
    </source>
</evidence>
<protein>
    <submittedName>
        <fullName evidence="1">Uncharacterized protein</fullName>
    </submittedName>
</protein>
<accession>A0AA36EMF5</accession>
<keyword evidence="2" id="KW-1185">Reference proteome</keyword>
<reference evidence="1" key="1">
    <citation type="submission" date="2023-04" db="EMBL/GenBank/DDBJ databases">
        <authorList>
            <person name="Vijverberg K."/>
            <person name="Xiong W."/>
            <person name="Schranz E."/>
        </authorList>
    </citation>
    <scope>NUCLEOTIDE SEQUENCE</scope>
</reference>
<dbReference type="Proteomes" id="UP001177003">
    <property type="component" value="Chromosome 9"/>
</dbReference>
<proteinExistence type="predicted"/>
<organism evidence="1 2">
    <name type="scientific">Lactuca saligna</name>
    <name type="common">Willowleaf lettuce</name>
    <dbReference type="NCBI Taxonomy" id="75948"/>
    <lineage>
        <taxon>Eukaryota</taxon>
        <taxon>Viridiplantae</taxon>
        <taxon>Streptophyta</taxon>
        <taxon>Embryophyta</taxon>
        <taxon>Tracheophyta</taxon>
        <taxon>Spermatophyta</taxon>
        <taxon>Magnoliopsida</taxon>
        <taxon>eudicotyledons</taxon>
        <taxon>Gunneridae</taxon>
        <taxon>Pentapetalae</taxon>
        <taxon>asterids</taxon>
        <taxon>campanulids</taxon>
        <taxon>Asterales</taxon>
        <taxon>Asteraceae</taxon>
        <taxon>Cichorioideae</taxon>
        <taxon>Cichorieae</taxon>
        <taxon>Lactucinae</taxon>
        <taxon>Lactuca</taxon>
    </lineage>
</organism>
<sequence length="77" mass="8214">MAPLLPSTLTSPHYPTSMKLERENLSLFLSSSFISAEPPGRSSFSGESNVISPVVDVGIPNVVEVSALVEFQKSPPL</sequence>
<gene>
    <name evidence="1" type="ORF">LSALG_LOCUS41150</name>
</gene>
<dbReference type="AlphaFoldDB" id="A0AA36EMF5"/>